<dbReference type="AlphaFoldDB" id="A0A0L8H811"/>
<dbReference type="EMBL" id="KQ418899">
    <property type="protein sequence ID" value="KOF85426.1"/>
    <property type="molecule type" value="Genomic_DNA"/>
</dbReference>
<name>A0A0L8H811_OCTBM</name>
<evidence type="ECO:0008006" key="2">
    <source>
        <dbReference type="Google" id="ProtNLM"/>
    </source>
</evidence>
<organism evidence="1">
    <name type="scientific">Octopus bimaculoides</name>
    <name type="common">California two-spotted octopus</name>
    <dbReference type="NCBI Taxonomy" id="37653"/>
    <lineage>
        <taxon>Eukaryota</taxon>
        <taxon>Metazoa</taxon>
        <taxon>Spiralia</taxon>
        <taxon>Lophotrochozoa</taxon>
        <taxon>Mollusca</taxon>
        <taxon>Cephalopoda</taxon>
        <taxon>Coleoidea</taxon>
        <taxon>Octopodiformes</taxon>
        <taxon>Octopoda</taxon>
        <taxon>Incirrata</taxon>
        <taxon>Octopodidae</taxon>
        <taxon>Octopus</taxon>
    </lineage>
</organism>
<evidence type="ECO:0000313" key="1">
    <source>
        <dbReference type="EMBL" id="KOF85426.1"/>
    </source>
</evidence>
<dbReference type="OrthoDB" id="6407164at2759"/>
<sequence>YGKIQNVKFHPKKENEVGISATVAFMDIKCASKAYSSENKIENVILRTEYSEGTATGSVVTRPVDPGLTTTATHRGQYLHTRVPSTSFTSRTK</sequence>
<feature type="non-terminal residue" evidence="1">
    <location>
        <position position="1"/>
    </location>
</feature>
<accession>A0A0L8H811</accession>
<protein>
    <recommendedName>
        <fullName evidence="2">RRM domain-containing protein</fullName>
    </recommendedName>
</protein>
<reference evidence="1" key="1">
    <citation type="submission" date="2015-07" db="EMBL/GenBank/DDBJ databases">
        <title>MeaNS - Measles Nucleotide Surveillance Program.</title>
        <authorList>
            <person name="Tran T."/>
            <person name="Druce J."/>
        </authorList>
    </citation>
    <scope>NUCLEOTIDE SEQUENCE</scope>
    <source>
        <strain evidence="1">UCB-OBI-ISO-001</strain>
        <tissue evidence="1">Gonad</tissue>
    </source>
</reference>
<proteinExistence type="predicted"/>
<gene>
    <name evidence="1" type="ORF">OCBIM_22020346mg</name>
</gene>
<feature type="non-terminal residue" evidence="1">
    <location>
        <position position="93"/>
    </location>
</feature>